<keyword evidence="15" id="KW-0472">Membrane</keyword>
<accession>A0A8K0R5A2</accession>
<evidence type="ECO:0000256" key="9">
    <source>
        <dbReference type="ARBA" id="ARBA00022946"/>
    </source>
</evidence>
<dbReference type="Gene3D" id="1.10.287.2900">
    <property type="match status" value="1"/>
</dbReference>
<keyword evidence="13" id="KW-0811">Translocation</keyword>
<evidence type="ECO:0000256" key="17">
    <source>
        <dbReference type="ARBA" id="ARBA00023284"/>
    </source>
</evidence>
<dbReference type="InterPro" id="IPR010625">
    <property type="entry name" value="CHCH"/>
</dbReference>
<evidence type="ECO:0000256" key="2">
    <source>
        <dbReference type="ARBA" id="ARBA00001973"/>
    </source>
</evidence>
<comment type="cofactor">
    <cofactor evidence="2">
        <name>Cu(2+)</name>
        <dbReference type="ChEBI" id="CHEBI:29036"/>
    </cofactor>
</comment>
<dbReference type="Proteomes" id="UP000813461">
    <property type="component" value="Unassembled WGS sequence"/>
</dbReference>
<dbReference type="FunFam" id="1.10.287.2900:FF:000002">
    <property type="entry name" value="Mitochondrial intermembrane space import and assembly protein"/>
    <property type="match status" value="1"/>
</dbReference>
<reference evidence="22" key="1">
    <citation type="journal article" date="2021" name="Nat. Commun.">
        <title>Genetic determinants of endophytism in the Arabidopsis root mycobiome.</title>
        <authorList>
            <person name="Mesny F."/>
            <person name="Miyauchi S."/>
            <person name="Thiergart T."/>
            <person name="Pickel B."/>
            <person name="Atanasova L."/>
            <person name="Karlsson M."/>
            <person name="Huettel B."/>
            <person name="Barry K.W."/>
            <person name="Haridas S."/>
            <person name="Chen C."/>
            <person name="Bauer D."/>
            <person name="Andreopoulos W."/>
            <person name="Pangilinan J."/>
            <person name="LaButti K."/>
            <person name="Riley R."/>
            <person name="Lipzen A."/>
            <person name="Clum A."/>
            <person name="Drula E."/>
            <person name="Henrissat B."/>
            <person name="Kohler A."/>
            <person name="Grigoriev I.V."/>
            <person name="Martin F.M."/>
            <person name="Hacquard S."/>
        </authorList>
    </citation>
    <scope>NUCLEOTIDE SEQUENCE</scope>
    <source>
        <strain evidence="22">MPI-SDFR-AT-0120</strain>
    </source>
</reference>
<evidence type="ECO:0000256" key="15">
    <source>
        <dbReference type="ARBA" id="ARBA00023136"/>
    </source>
</evidence>
<dbReference type="InterPro" id="IPR039289">
    <property type="entry name" value="CHCHD4"/>
</dbReference>
<keyword evidence="7" id="KW-0999">Mitochondrion inner membrane</keyword>
<dbReference type="GO" id="GO:0015035">
    <property type="term" value="F:protein-disulfide reductase activity"/>
    <property type="evidence" value="ECO:0007669"/>
    <property type="project" value="InterPro"/>
</dbReference>
<evidence type="ECO:0000256" key="5">
    <source>
        <dbReference type="ARBA" id="ARBA00022448"/>
    </source>
</evidence>
<evidence type="ECO:0000256" key="12">
    <source>
        <dbReference type="ARBA" id="ARBA00023002"/>
    </source>
</evidence>
<feature type="region of interest" description="Disordered" evidence="20">
    <location>
        <begin position="204"/>
        <end position="324"/>
    </location>
</feature>
<proteinExistence type="predicted"/>
<keyword evidence="12" id="KW-0560">Oxidoreductase</keyword>
<keyword evidence="23" id="KW-1185">Reference proteome</keyword>
<gene>
    <name evidence="22" type="ORF">FB567DRAFT_528525</name>
</gene>
<evidence type="ECO:0000256" key="14">
    <source>
        <dbReference type="ARBA" id="ARBA00023128"/>
    </source>
</evidence>
<keyword evidence="10" id="KW-0735">Signal-anchor</keyword>
<keyword evidence="9" id="KW-0809">Transit peptide</keyword>
<dbReference type="Pfam" id="PF06747">
    <property type="entry name" value="CHCH"/>
    <property type="match status" value="1"/>
</dbReference>
<evidence type="ECO:0000256" key="4">
    <source>
        <dbReference type="ARBA" id="ARBA00013714"/>
    </source>
</evidence>
<comment type="subcellular location">
    <subcellularLocation>
        <location evidence="3">Mitochondrion inner membrane</location>
        <topology evidence="3">Single-pass type II membrane protein</topology>
        <orientation evidence="3">Intermembrane side</orientation>
    </subcellularLocation>
</comment>
<dbReference type="EMBL" id="JAGMVJ010000012">
    <property type="protein sequence ID" value="KAH7084180.1"/>
    <property type="molecule type" value="Genomic_DNA"/>
</dbReference>
<evidence type="ECO:0000256" key="6">
    <source>
        <dbReference type="ARBA" id="ARBA00022692"/>
    </source>
</evidence>
<feature type="compositionally biased region" description="Low complexity" evidence="20">
    <location>
        <begin position="263"/>
        <end position="273"/>
    </location>
</feature>
<evidence type="ECO:0000256" key="10">
    <source>
        <dbReference type="ARBA" id="ARBA00022968"/>
    </source>
</evidence>
<evidence type="ECO:0000313" key="22">
    <source>
        <dbReference type="EMBL" id="KAH7084180.1"/>
    </source>
</evidence>
<dbReference type="GO" id="GO:0005743">
    <property type="term" value="C:mitochondrial inner membrane"/>
    <property type="evidence" value="ECO:0007669"/>
    <property type="project" value="UniProtKB-SubCell"/>
</dbReference>
<feature type="compositionally biased region" description="Acidic residues" evidence="20">
    <location>
        <begin position="206"/>
        <end position="217"/>
    </location>
</feature>
<comment type="cofactor">
    <cofactor evidence="1">
        <name>Zn(2+)</name>
        <dbReference type="ChEBI" id="CHEBI:29105"/>
    </cofactor>
</comment>
<dbReference type="PROSITE" id="PS51808">
    <property type="entry name" value="CHCH"/>
    <property type="match status" value="1"/>
</dbReference>
<keyword evidence="11" id="KW-1133">Transmembrane helix</keyword>
<dbReference type="PANTHER" id="PTHR21622:SF0">
    <property type="entry name" value="COILED-COIL-HELIX-COILED-COIL-HELIX DOMAIN CONTAINING 4"/>
    <property type="match status" value="1"/>
</dbReference>
<keyword evidence="17" id="KW-0676">Redox-active center</keyword>
<dbReference type="GO" id="GO:0045041">
    <property type="term" value="P:protein import into mitochondrial intermembrane space"/>
    <property type="evidence" value="ECO:0007669"/>
    <property type="project" value="InterPro"/>
</dbReference>
<dbReference type="AlphaFoldDB" id="A0A8K0R5A2"/>
<evidence type="ECO:0000256" key="8">
    <source>
        <dbReference type="ARBA" id="ARBA00022927"/>
    </source>
</evidence>
<protein>
    <recommendedName>
        <fullName evidence="4">Mitochondrial intermembrane space import and assembly protein 40</fullName>
    </recommendedName>
    <alternativeName>
        <fullName evidence="19">Mitochondrial import inner membrane translocase TIM40</fullName>
    </alternativeName>
</protein>
<evidence type="ECO:0000256" key="3">
    <source>
        <dbReference type="ARBA" id="ARBA00004164"/>
    </source>
</evidence>
<comment type="function">
    <text evidence="18">Required for the import and folding of small cysteine-containing proteins (small Tim) in the mitochondrial intermembrane space (IMS). Forms a redox cycle with ERV1 that involves a disulfide relay system. Precursor proteins to be imported into the IMS are translocated in their reduced form into the mitochondria. The oxidized form of MIA40 forms a transient intermolecular disulfide bridge with the reduced precursor protein, resulting in oxidation of the precursor protein that now contains an intramolecular disulfide bond and is able to undergo folding in the IMS.</text>
</comment>
<dbReference type="PANTHER" id="PTHR21622">
    <property type="entry name" value="COILED-COIL-HELIX-COILED-COIL-HELIX DOMAIN CONTAINING 4"/>
    <property type="match status" value="1"/>
</dbReference>
<evidence type="ECO:0000256" key="19">
    <source>
        <dbReference type="ARBA" id="ARBA00033150"/>
    </source>
</evidence>
<keyword evidence="14" id="KW-0496">Mitochondrion</keyword>
<comment type="caution">
    <text evidence="22">The sequence shown here is derived from an EMBL/GenBank/DDBJ whole genome shotgun (WGS) entry which is preliminary data.</text>
</comment>
<evidence type="ECO:0000256" key="1">
    <source>
        <dbReference type="ARBA" id="ARBA00001947"/>
    </source>
</evidence>
<evidence type="ECO:0000256" key="7">
    <source>
        <dbReference type="ARBA" id="ARBA00022792"/>
    </source>
</evidence>
<evidence type="ECO:0000256" key="18">
    <source>
        <dbReference type="ARBA" id="ARBA00024980"/>
    </source>
</evidence>
<feature type="compositionally biased region" description="Low complexity" evidence="20">
    <location>
        <begin position="220"/>
        <end position="247"/>
    </location>
</feature>
<keyword evidence="8" id="KW-0653">Protein transport</keyword>
<evidence type="ECO:0000256" key="20">
    <source>
        <dbReference type="SAM" id="MobiDB-lite"/>
    </source>
</evidence>
<feature type="compositionally biased region" description="Basic and acidic residues" evidence="20">
    <location>
        <begin position="290"/>
        <end position="299"/>
    </location>
</feature>
<evidence type="ECO:0000256" key="16">
    <source>
        <dbReference type="ARBA" id="ARBA00023157"/>
    </source>
</evidence>
<evidence type="ECO:0000259" key="21">
    <source>
        <dbReference type="Pfam" id="PF06747"/>
    </source>
</evidence>
<evidence type="ECO:0000256" key="13">
    <source>
        <dbReference type="ARBA" id="ARBA00023010"/>
    </source>
</evidence>
<feature type="compositionally biased region" description="Polar residues" evidence="20">
    <location>
        <begin position="98"/>
        <end position="113"/>
    </location>
</feature>
<feature type="region of interest" description="Disordered" evidence="20">
    <location>
        <begin position="92"/>
        <end position="141"/>
    </location>
</feature>
<feature type="domain" description="CHCH" evidence="21">
    <location>
        <begin position="160"/>
        <end position="196"/>
    </location>
</feature>
<dbReference type="OrthoDB" id="7481291at2759"/>
<evidence type="ECO:0000256" key="11">
    <source>
        <dbReference type="ARBA" id="ARBA00022989"/>
    </source>
</evidence>
<evidence type="ECO:0000313" key="23">
    <source>
        <dbReference type="Proteomes" id="UP000813461"/>
    </source>
</evidence>
<keyword evidence="5" id="KW-0813">Transport</keyword>
<organism evidence="22 23">
    <name type="scientific">Paraphoma chrysanthemicola</name>
    <dbReference type="NCBI Taxonomy" id="798071"/>
    <lineage>
        <taxon>Eukaryota</taxon>
        <taxon>Fungi</taxon>
        <taxon>Dikarya</taxon>
        <taxon>Ascomycota</taxon>
        <taxon>Pezizomycotina</taxon>
        <taxon>Dothideomycetes</taxon>
        <taxon>Pleosporomycetidae</taxon>
        <taxon>Pleosporales</taxon>
        <taxon>Pleosporineae</taxon>
        <taxon>Phaeosphaeriaceae</taxon>
        <taxon>Paraphoma</taxon>
    </lineage>
</organism>
<keyword evidence="16" id="KW-1015">Disulfide bond</keyword>
<name>A0A8K0R5A2_9PLEO</name>
<sequence length="324" mass="35074">MFRAAPRLIARSALPRTVAPARRYISTAPPTQKSRSWKSLVARFGIAGTIIYYYNTTDVFAEEPRQEHAYAIPETESESEDLPTIEAIAAERQRRKQVQAQLDAQKEAQSAQHNAPPAGGEQGGMGGLEEEADQQGAFNPETGEINWDCPCLGGMADGPCGPEFKAAFSCFVFSEEEPKGMDCIDKFKDMQNCFRKYPEVYGSELEGADDDDEEPELSGDAPTPALADTTSTSSSQSTDTPRSSTSTKPPARETGAPDKGKTSSEPSSIPTSPEKGETESRGLGLVPQHYKPDAKKEEPVSESENLVPKAAFDAGDENTKAERK</sequence>
<keyword evidence="6" id="KW-0812">Transmembrane</keyword>
<dbReference type="GO" id="GO:0005758">
    <property type="term" value="C:mitochondrial intermembrane space"/>
    <property type="evidence" value="ECO:0007669"/>
    <property type="project" value="TreeGrafter"/>
</dbReference>